<keyword evidence="2" id="KW-1185">Reference proteome</keyword>
<proteinExistence type="predicted"/>
<protein>
    <submittedName>
        <fullName evidence="1">Uncharacterized protein</fullName>
    </submittedName>
</protein>
<organism evidence="1 2">
    <name type="scientific">Segetibacter aerophilus</name>
    <dbReference type="NCBI Taxonomy" id="670293"/>
    <lineage>
        <taxon>Bacteria</taxon>
        <taxon>Pseudomonadati</taxon>
        <taxon>Bacteroidota</taxon>
        <taxon>Chitinophagia</taxon>
        <taxon>Chitinophagales</taxon>
        <taxon>Chitinophagaceae</taxon>
        <taxon>Segetibacter</taxon>
    </lineage>
</organism>
<gene>
    <name evidence="1" type="ORF">SAE01_44800</name>
</gene>
<dbReference type="AlphaFoldDB" id="A0A512BJ47"/>
<evidence type="ECO:0000313" key="2">
    <source>
        <dbReference type="Proteomes" id="UP000321513"/>
    </source>
</evidence>
<dbReference type="Proteomes" id="UP000321513">
    <property type="component" value="Unassembled WGS sequence"/>
</dbReference>
<dbReference type="EMBL" id="BJYT01000035">
    <property type="protein sequence ID" value="GEO11984.1"/>
    <property type="molecule type" value="Genomic_DNA"/>
</dbReference>
<comment type="caution">
    <text evidence="1">The sequence shown here is derived from an EMBL/GenBank/DDBJ whole genome shotgun (WGS) entry which is preliminary data.</text>
</comment>
<reference evidence="1 2" key="1">
    <citation type="submission" date="2019-07" db="EMBL/GenBank/DDBJ databases">
        <title>Whole genome shotgun sequence of Segetibacter aerophilus NBRC 106135.</title>
        <authorList>
            <person name="Hosoyama A."/>
            <person name="Uohara A."/>
            <person name="Ohji S."/>
            <person name="Ichikawa N."/>
        </authorList>
    </citation>
    <scope>NUCLEOTIDE SEQUENCE [LARGE SCALE GENOMIC DNA]</scope>
    <source>
        <strain evidence="1 2">NBRC 106135</strain>
    </source>
</reference>
<evidence type="ECO:0000313" key="1">
    <source>
        <dbReference type="EMBL" id="GEO11984.1"/>
    </source>
</evidence>
<accession>A0A512BJ47</accession>
<name>A0A512BJ47_9BACT</name>
<sequence length="218" mass="25317">MQLVDLYVLVRKEAELKFDRVLRLCKSEIQKKFIGYFYYFFLKNDFDLHLLSIEWKEFENTGDAYRPVYYLENDDGLAIRASNDAVQVINPFTGDFELLIGFTVKVGDVAYEIIPNYYLFNRTHSCSLEVGIIMKVPKTGNVLGRFAIIFNEKNTPASPKLTPEANILLNQNDFVTIEFSANEIDTISDKTIVELENAMYKVIFGKESEYYRFKSEEV</sequence>